<accession>A0A0C3E3Q0</accession>
<dbReference type="AlphaFoldDB" id="A0A0C3E3Q0"/>
<evidence type="ECO:0000313" key="2">
    <source>
        <dbReference type="EMBL" id="KIM62641.1"/>
    </source>
</evidence>
<dbReference type="PROSITE" id="PS50011">
    <property type="entry name" value="PROTEIN_KINASE_DOM"/>
    <property type="match status" value="1"/>
</dbReference>
<proteinExistence type="predicted"/>
<sequence length="56" mass="5999">KDASSGILHLHSQGVAHRDIKYSLTCRSSQGGPSVLDQLMAYASIGNYGAVTVYHH</sequence>
<dbReference type="InterPro" id="IPR000719">
    <property type="entry name" value="Prot_kinase_dom"/>
</dbReference>
<reference evidence="3" key="2">
    <citation type="submission" date="2015-01" db="EMBL/GenBank/DDBJ databases">
        <title>Evolutionary Origins and Diversification of the Mycorrhizal Mutualists.</title>
        <authorList>
            <consortium name="DOE Joint Genome Institute"/>
            <consortium name="Mycorrhizal Genomics Consortium"/>
            <person name="Kohler A."/>
            <person name="Kuo A."/>
            <person name="Nagy L.G."/>
            <person name="Floudas D."/>
            <person name="Copeland A."/>
            <person name="Barry K.W."/>
            <person name="Cichocki N."/>
            <person name="Veneault-Fourrey C."/>
            <person name="LaButti K."/>
            <person name="Lindquist E.A."/>
            <person name="Lipzen A."/>
            <person name="Lundell T."/>
            <person name="Morin E."/>
            <person name="Murat C."/>
            <person name="Riley R."/>
            <person name="Ohm R."/>
            <person name="Sun H."/>
            <person name="Tunlid A."/>
            <person name="Henrissat B."/>
            <person name="Grigoriev I.V."/>
            <person name="Hibbett D.S."/>
            <person name="Martin F."/>
        </authorList>
    </citation>
    <scope>NUCLEOTIDE SEQUENCE [LARGE SCALE GENOMIC DNA]</scope>
    <source>
        <strain evidence="3">Foug A</strain>
    </source>
</reference>
<protein>
    <recommendedName>
        <fullName evidence="1">Protein kinase domain-containing protein</fullName>
    </recommendedName>
</protein>
<dbReference type="HOGENOM" id="CLU_3020097_0_0_1"/>
<feature type="domain" description="Protein kinase" evidence="1">
    <location>
        <begin position="1"/>
        <end position="56"/>
    </location>
</feature>
<dbReference type="SUPFAM" id="SSF56112">
    <property type="entry name" value="Protein kinase-like (PK-like)"/>
    <property type="match status" value="1"/>
</dbReference>
<dbReference type="EMBL" id="KN822041">
    <property type="protein sequence ID" value="KIM62641.1"/>
    <property type="molecule type" value="Genomic_DNA"/>
</dbReference>
<evidence type="ECO:0000313" key="3">
    <source>
        <dbReference type="Proteomes" id="UP000053989"/>
    </source>
</evidence>
<dbReference type="InterPro" id="IPR011009">
    <property type="entry name" value="Kinase-like_dom_sf"/>
</dbReference>
<evidence type="ECO:0000259" key="1">
    <source>
        <dbReference type="PROSITE" id="PS50011"/>
    </source>
</evidence>
<organism evidence="2 3">
    <name type="scientific">Scleroderma citrinum Foug A</name>
    <dbReference type="NCBI Taxonomy" id="1036808"/>
    <lineage>
        <taxon>Eukaryota</taxon>
        <taxon>Fungi</taxon>
        <taxon>Dikarya</taxon>
        <taxon>Basidiomycota</taxon>
        <taxon>Agaricomycotina</taxon>
        <taxon>Agaricomycetes</taxon>
        <taxon>Agaricomycetidae</taxon>
        <taxon>Boletales</taxon>
        <taxon>Sclerodermatineae</taxon>
        <taxon>Sclerodermataceae</taxon>
        <taxon>Scleroderma</taxon>
    </lineage>
</organism>
<dbReference type="Proteomes" id="UP000053989">
    <property type="component" value="Unassembled WGS sequence"/>
</dbReference>
<dbReference type="InParanoid" id="A0A0C3E3Q0"/>
<reference evidence="2 3" key="1">
    <citation type="submission" date="2014-04" db="EMBL/GenBank/DDBJ databases">
        <authorList>
            <consortium name="DOE Joint Genome Institute"/>
            <person name="Kuo A."/>
            <person name="Kohler A."/>
            <person name="Nagy L.G."/>
            <person name="Floudas D."/>
            <person name="Copeland A."/>
            <person name="Barry K.W."/>
            <person name="Cichocki N."/>
            <person name="Veneault-Fourrey C."/>
            <person name="LaButti K."/>
            <person name="Lindquist E.A."/>
            <person name="Lipzen A."/>
            <person name="Lundell T."/>
            <person name="Morin E."/>
            <person name="Murat C."/>
            <person name="Sun H."/>
            <person name="Tunlid A."/>
            <person name="Henrissat B."/>
            <person name="Grigoriev I.V."/>
            <person name="Hibbett D.S."/>
            <person name="Martin F."/>
            <person name="Nordberg H.P."/>
            <person name="Cantor M.N."/>
            <person name="Hua S.X."/>
        </authorList>
    </citation>
    <scope>NUCLEOTIDE SEQUENCE [LARGE SCALE GENOMIC DNA]</scope>
    <source>
        <strain evidence="2 3">Foug A</strain>
    </source>
</reference>
<feature type="non-terminal residue" evidence="2">
    <location>
        <position position="1"/>
    </location>
</feature>
<dbReference type="GO" id="GO:0005524">
    <property type="term" value="F:ATP binding"/>
    <property type="evidence" value="ECO:0007669"/>
    <property type="project" value="InterPro"/>
</dbReference>
<gene>
    <name evidence="2" type="ORF">SCLCIDRAFT_1175804</name>
</gene>
<name>A0A0C3E3Q0_9AGAM</name>
<dbReference type="GO" id="GO:0004672">
    <property type="term" value="F:protein kinase activity"/>
    <property type="evidence" value="ECO:0007669"/>
    <property type="project" value="InterPro"/>
</dbReference>
<keyword evidence="3" id="KW-1185">Reference proteome</keyword>